<dbReference type="OrthoDB" id="14196at2"/>
<evidence type="ECO:0000313" key="4">
    <source>
        <dbReference type="Proteomes" id="UP000243205"/>
    </source>
</evidence>
<protein>
    <submittedName>
        <fullName evidence="3">Peptidyl-prolyl cis-trans isomerase C</fullName>
    </submittedName>
</protein>
<dbReference type="Pfam" id="PF00639">
    <property type="entry name" value="Rotamase"/>
    <property type="match status" value="1"/>
</dbReference>
<keyword evidence="1" id="KW-0697">Rotamase</keyword>
<gene>
    <name evidence="3" type="ORF">SAMN05661003_10573</name>
</gene>
<dbReference type="Pfam" id="PF13624">
    <property type="entry name" value="SurA_N_3"/>
    <property type="match status" value="1"/>
</dbReference>
<dbReference type="RefSeq" id="WP_143012098.1">
    <property type="nucleotide sequence ID" value="NZ_FNAQ01000005.1"/>
</dbReference>
<evidence type="ECO:0000313" key="3">
    <source>
        <dbReference type="EMBL" id="SDE22294.1"/>
    </source>
</evidence>
<dbReference type="GO" id="GO:0003755">
    <property type="term" value="F:peptidyl-prolyl cis-trans isomerase activity"/>
    <property type="evidence" value="ECO:0007669"/>
    <property type="project" value="UniProtKB-KW"/>
</dbReference>
<dbReference type="InterPro" id="IPR023058">
    <property type="entry name" value="PPIase_PpiC_CS"/>
</dbReference>
<dbReference type="Proteomes" id="UP000243205">
    <property type="component" value="Unassembled WGS sequence"/>
</dbReference>
<dbReference type="STRING" id="57664.SAMN05661003_10573"/>
<evidence type="ECO:0000256" key="1">
    <source>
        <dbReference type="PROSITE-ProRule" id="PRU00278"/>
    </source>
</evidence>
<name>A0A1G7B5A0_9BACT</name>
<dbReference type="Gene3D" id="1.10.4030.10">
    <property type="entry name" value="Porin chaperone SurA, peptide-binding domain"/>
    <property type="match status" value="1"/>
</dbReference>
<dbReference type="InterPro" id="IPR027304">
    <property type="entry name" value="Trigger_fact/SurA_dom_sf"/>
</dbReference>
<evidence type="ECO:0000259" key="2">
    <source>
        <dbReference type="PROSITE" id="PS50198"/>
    </source>
</evidence>
<dbReference type="PROSITE" id="PS50198">
    <property type="entry name" value="PPIC_PPIASE_2"/>
    <property type="match status" value="1"/>
</dbReference>
<sequence length="292" mass="32643">MPEKTIVVNNRPISHFDFINAVQSYAMELHRKTADQLDANEREQIQELAVERLIARELIFQQALAQGQIANDTAVQQQIDSIRANFPSEEEFYATLAKAGIDRMAYFRMIRQDLTVNQATDAKLAEAAPPDEAQIAAFYHAHPEKMRKSPMVRASHILIRTTPETTSEAQQQIAALRQQALDGASFADLAREHSACPSAAQGGDLGLFGKGKMVKSFEEAAFALKPGEISPVVETPFGLHLIRVTDAEEPRHLELEEVRDQIAAYLKEQNGARLLQDWVEQLRQNASIRIDS</sequence>
<keyword evidence="1 3" id="KW-0413">Isomerase</keyword>
<accession>A0A1G7B5A0</accession>
<dbReference type="PANTHER" id="PTHR47245">
    <property type="entry name" value="PEPTIDYLPROLYL ISOMERASE"/>
    <property type="match status" value="1"/>
</dbReference>
<dbReference type="PANTHER" id="PTHR47245:SF2">
    <property type="entry name" value="PEPTIDYL-PROLYL CIS-TRANS ISOMERASE HP_0175-RELATED"/>
    <property type="match status" value="1"/>
</dbReference>
<dbReference type="InterPro" id="IPR046357">
    <property type="entry name" value="PPIase_dom_sf"/>
</dbReference>
<dbReference type="AlphaFoldDB" id="A0A1G7B5A0"/>
<dbReference type="PROSITE" id="PS01096">
    <property type="entry name" value="PPIC_PPIASE_1"/>
    <property type="match status" value="1"/>
</dbReference>
<dbReference type="SUPFAM" id="SSF54534">
    <property type="entry name" value="FKBP-like"/>
    <property type="match status" value="1"/>
</dbReference>
<feature type="domain" description="PpiC" evidence="2">
    <location>
        <begin position="149"/>
        <end position="246"/>
    </location>
</feature>
<dbReference type="SUPFAM" id="SSF109998">
    <property type="entry name" value="Triger factor/SurA peptide-binding domain-like"/>
    <property type="match status" value="1"/>
</dbReference>
<dbReference type="Gene3D" id="3.10.50.40">
    <property type="match status" value="1"/>
</dbReference>
<dbReference type="InterPro" id="IPR050245">
    <property type="entry name" value="PrsA_foldase"/>
</dbReference>
<organism evidence="3 4">
    <name type="scientific">Desulfuromonas thiophila</name>
    <dbReference type="NCBI Taxonomy" id="57664"/>
    <lineage>
        <taxon>Bacteria</taxon>
        <taxon>Pseudomonadati</taxon>
        <taxon>Thermodesulfobacteriota</taxon>
        <taxon>Desulfuromonadia</taxon>
        <taxon>Desulfuromonadales</taxon>
        <taxon>Desulfuromonadaceae</taxon>
        <taxon>Desulfuromonas</taxon>
    </lineage>
</organism>
<dbReference type="InterPro" id="IPR000297">
    <property type="entry name" value="PPIase_PpiC"/>
</dbReference>
<proteinExistence type="predicted"/>
<keyword evidence="4" id="KW-1185">Reference proteome</keyword>
<reference evidence="4" key="1">
    <citation type="submission" date="2016-10" db="EMBL/GenBank/DDBJ databases">
        <authorList>
            <person name="Varghese N."/>
            <person name="Submissions S."/>
        </authorList>
    </citation>
    <scope>NUCLEOTIDE SEQUENCE [LARGE SCALE GENOMIC DNA]</scope>
    <source>
        <strain evidence="4">DSM 8987</strain>
    </source>
</reference>
<dbReference type="EMBL" id="FNAQ01000005">
    <property type="protein sequence ID" value="SDE22294.1"/>
    <property type="molecule type" value="Genomic_DNA"/>
</dbReference>